<evidence type="ECO:0000256" key="3">
    <source>
        <dbReference type="SAM" id="SignalP"/>
    </source>
</evidence>
<evidence type="ECO:0000256" key="1">
    <source>
        <dbReference type="ARBA" id="ARBA00010088"/>
    </source>
</evidence>
<dbReference type="RefSeq" id="WP_209646069.1">
    <property type="nucleotide sequence ID" value="NZ_JAGINW010000001.1"/>
</dbReference>
<feature type="chain" id="PRO_5046897797" evidence="3">
    <location>
        <begin position="28"/>
        <end position="511"/>
    </location>
</feature>
<feature type="signal peptide" evidence="3">
    <location>
        <begin position="1"/>
        <end position="27"/>
    </location>
</feature>
<sequence length="511" mass="55685">MHPITRAFIALVSGALVLSAGLTSAQAAEIEAVQVAAIDWKPCPEDATAECGSLRLPIDYARPSAEKFGLAVARRKATDPAKRKGIMLINPGGPGGSGVDFALEAKTFFSADIQSRFDIIGWDPRGVARSQPVKCSQDVLIKAPSSYPANQAEFDALVKFNRELRADCRKRSGAIADHADTGATIQDMDAIRRSLGEKKINYYGVSYGTLMGQQYAERYGDKIRAMVIDSNMDHSLDRWGFAATEAASAESSFNEWVKWCDRTVSCALHGKDVAKVWDGLLAKADRGEVVNPDEPTQKLTARDIIGAAFGVFYSPNWKQWAEIVAELDNQKPASQRRAFSADEEVNDVFQAAFCADWSMPVRTFDEYKMLAATENAIAPHMRGGALGHTAITGCIGLPEKVNNPQRRLNIKNSPKILMLNALYDPATPYSWAVNAHHQSRDKTVLLTYEGWGHGVYGRSECTTVPIDEYLVTLKTPQVKRCAAVEPAVAALSAGKSRLPAGPKPGIPGWIR</sequence>
<accession>A0ABS4TXV1</accession>
<dbReference type="PANTHER" id="PTHR43248:SF25">
    <property type="entry name" value="AB HYDROLASE-1 DOMAIN-CONTAINING PROTEIN-RELATED"/>
    <property type="match status" value="1"/>
</dbReference>
<dbReference type="PANTHER" id="PTHR43248">
    <property type="entry name" value="2-SUCCINYL-6-HYDROXY-2,4-CYCLOHEXADIENE-1-CARBOXYLATE SYNTHASE"/>
    <property type="match status" value="1"/>
</dbReference>
<proteinExistence type="inferred from homology"/>
<protein>
    <submittedName>
        <fullName evidence="6">Pimeloyl-ACP methyl ester carboxylesterase</fullName>
    </submittedName>
</protein>
<comment type="similarity">
    <text evidence="1">Belongs to the peptidase S33 family.</text>
</comment>
<dbReference type="Gene3D" id="3.40.50.1820">
    <property type="entry name" value="alpha/beta hydrolase"/>
    <property type="match status" value="1"/>
</dbReference>
<dbReference type="Proteomes" id="UP001519332">
    <property type="component" value="Unassembled WGS sequence"/>
</dbReference>
<evidence type="ECO:0000313" key="6">
    <source>
        <dbReference type="EMBL" id="MBP2329232.1"/>
    </source>
</evidence>
<dbReference type="EMBL" id="JAGINW010000001">
    <property type="protein sequence ID" value="MBP2329232.1"/>
    <property type="molecule type" value="Genomic_DNA"/>
</dbReference>
<keyword evidence="7" id="KW-1185">Reference proteome</keyword>
<organism evidence="6 7">
    <name type="scientific">Kibdelosporangium banguiense</name>
    <dbReference type="NCBI Taxonomy" id="1365924"/>
    <lineage>
        <taxon>Bacteria</taxon>
        <taxon>Bacillati</taxon>
        <taxon>Actinomycetota</taxon>
        <taxon>Actinomycetes</taxon>
        <taxon>Pseudonocardiales</taxon>
        <taxon>Pseudonocardiaceae</taxon>
        <taxon>Kibdelosporangium</taxon>
    </lineage>
</organism>
<evidence type="ECO:0000259" key="4">
    <source>
        <dbReference type="Pfam" id="PF00561"/>
    </source>
</evidence>
<evidence type="ECO:0000256" key="2">
    <source>
        <dbReference type="ARBA" id="ARBA00022801"/>
    </source>
</evidence>
<keyword evidence="2" id="KW-0378">Hydrolase</keyword>
<gene>
    <name evidence="6" type="ORF">JOF56_009617</name>
</gene>
<evidence type="ECO:0000259" key="5">
    <source>
        <dbReference type="Pfam" id="PF08386"/>
    </source>
</evidence>
<dbReference type="InterPro" id="IPR000073">
    <property type="entry name" value="AB_hydrolase_1"/>
</dbReference>
<feature type="domain" description="Peptidase S33 tripeptidyl aminopeptidase-like C-terminal" evidence="5">
    <location>
        <begin position="392"/>
        <end position="477"/>
    </location>
</feature>
<reference evidence="6 7" key="1">
    <citation type="submission" date="2021-03" db="EMBL/GenBank/DDBJ databases">
        <title>Sequencing the genomes of 1000 actinobacteria strains.</title>
        <authorList>
            <person name="Klenk H.-P."/>
        </authorList>
    </citation>
    <scope>NUCLEOTIDE SEQUENCE [LARGE SCALE GENOMIC DNA]</scope>
    <source>
        <strain evidence="6 7">DSM 46670</strain>
    </source>
</reference>
<evidence type="ECO:0000313" key="7">
    <source>
        <dbReference type="Proteomes" id="UP001519332"/>
    </source>
</evidence>
<dbReference type="SUPFAM" id="SSF53474">
    <property type="entry name" value="alpha/beta-Hydrolases"/>
    <property type="match status" value="1"/>
</dbReference>
<dbReference type="InterPro" id="IPR051601">
    <property type="entry name" value="Serine_prot/Carboxylest_S33"/>
</dbReference>
<dbReference type="InterPro" id="IPR013595">
    <property type="entry name" value="Pept_S33_TAP-like_C"/>
</dbReference>
<comment type="caution">
    <text evidence="6">The sequence shown here is derived from an EMBL/GenBank/DDBJ whole genome shotgun (WGS) entry which is preliminary data.</text>
</comment>
<keyword evidence="3" id="KW-0732">Signal</keyword>
<dbReference type="Pfam" id="PF00561">
    <property type="entry name" value="Abhydrolase_1"/>
    <property type="match status" value="1"/>
</dbReference>
<dbReference type="Pfam" id="PF08386">
    <property type="entry name" value="Abhydrolase_4"/>
    <property type="match status" value="1"/>
</dbReference>
<feature type="domain" description="AB hydrolase-1" evidence="4">
    <location>
        <begin position="86"/>
        <end position="292"/>
    </location>
</feature>
<dbReference type="InterPro" id="IPR029058">
    <property type="entry name" value="AB_hydrolase_fold"/>
</dbReference>
<name>A0ABS4TXV1_9PSEU</name>